<dbReference type="EMBL" id="CP015970">
    <property type="protein sequence ID" value="AOZ45445.1"/>
    <property type="molecule type" value="Genomic_DNA"/>
</dbReference>
<keyword evidence="1 2" id="KW-0732">Signal</keyword>
<proteinExistence type="predicted"/>
<evidence type="ECO:0000313" key="4">
    <source>
        <dbReference type="EMBL" id="AMS06659.1"/>
    </source>
</evidence>
<dbReference type="EMBL" id="CP014352">
    <property type="protein sequence ID" value="AMS06659.1"/>
    <property type="molecule type" value="Genomic_DNA"/>
</dbReference>
<dbReference type="OrthoDB" id="9762169at2"/>
<gene>
    <name evidence="5" type="ORF">A8L58_00560</name>
    <name evidence="4" type="ORF">AXH35_15625</name>
</gene>
<dbReference type="SUPFAM" id="SSF53850">
    <property type="entry name" value="Periplasmic binding protein-like II"/>
    <property type="match status" value="1"/>
</dbReference>
<reference evidence="4 6" key="2">
    <citation type="submission" date="2016-02" db="EMBL/GenBank/DDBJ databases">
        <title>Complete Genome Sequence of Propionibacterium acidipropionici ATCC 55737.</title>
        <authorList>
            <person name="Luna Flores C.H."/>
            <person name="Nielsen L.K."/>
            <person name="Marcellin E."/>
        </authorList>
    </citation>
    <scope>NUCLEOTIDE SEQUENCE [LARGE SCALE GENOMIC DNA]</scope>
    <source>
        <strain evidence="4 6">ATCC 55737</strain>
    </source>
</reference>
<dbReference type="Proteomes" id="UP000178666">
    <property type="component" value="Chromosome"/>
</dbReference>
<dbReference type="GeneID" id="88086417"/>
<dbReference type="Proteomes" id="UP000075221">
    <property type="component" value="Chromosome"/>
</dbReference>
<organism evidence="4 6">
    <name type="scientific">Acidipropionibacterium acidipropionici</name>
    <dbReference type="NCBI Taxonomy" id="1748"/>
    <lineage>
        <taxon>Bacteria</taxon>
        <taxon>Bacillati</taxon>
        <taxon>Actinomycetota</taxon>
        <taxon>Actinomycetes</taxon>
        <taxon>Propionibacteriales</taxon>
        <taxon>Propionibacteriaceae</taxon>
        <taxon>Acidipropionibacterium</taxon>
    </lineage>
</organism>
<accession>A0A142KKM1</accession>
<feature type="domain" description="Solute-binding protein family 3/N-terminal" evidence="3">
    <location>
        <begin position="72"/>
        <end position="299"/>
    </location>
</feature>
<dbReference type="CDD" id="cd01004">
    <property type="entry name" value="PBP2_MidA_like"/>
    <property type="match status" value="1"/>
</dbReference>
<evidence type="ECO:0000256" key="1">
    <source>
        <dbReference type="ARBA" id="ARBA00022729"/>
    </source>
</evidence>
<evidence type="ECO:0000313" key="6">
    <source>
        <dbReference type="Proteomes" id="UP000075221"/>
    </source>
</evidence>
<dbReference type="KEGG" id="aaci:ASQ49_15540"/>
<dbReference type="RefSeq" id="WP_028701128.1">
    <property type="nucleotide sequence ID" value="NZ_CP013126.1"/>
</dbReference>
<dbReference type="PANTHER" id="PTHR35936:SF17">
    <property type="entry name" value="ARGININE-BINDING EXTRACELLULAR PROTEIN ARTP"/>
    <property type="match status" value="1"/>
</dbReference>
<feature type="signal peptide" evidence="2">
    <location>
        <begin position="1"/>
        <end position="25"/>
    </location>
</feature>
<dbReference type="PANTHER" id="PTHR35936">
    <property type="entry name" value="MEMBRANE-BOUND LYTIC MUREIN TRANSGLYCOSYLASE F"/>
    <property type="match status" value="1"/>
</dbReference>
<evidence type="ECO:0000256" key="2">
    <source>
        <dbReference type="SAM" id="SignalP"/>
    </source>
</evidence>
<dbReference type="PROSITE" id="PS51257">
    <property type="entry name" value="PROKAR_LIPOPROTEIN"/>
    <property type="match status" value="1"/>
</dbReference>
<evidence type="ECO:0000313" key="7">
    <source>
        <dbReference type="Proteomes" id="UP000178666"/>
    </source>
</evidence>
<evidence type="ECO:0000313" key="5">
    <source>
        <dbReference type="EMBL" id="AOZ45445.1"/>
    </source>
</evidence>
<dbReference type="Pfam" id="PF00497">
    <property type="entry name" value="SBP_bac_3"/>
    <property type="match status" value="1"/>
</dbReference>
<sequence>MNKLTRTIPSCLVLAALALTGCTNASQEEGGAAGGSASAASGTDSNEAIIAAIKTDDSIAAMVPDSIAKTGTLRNGAAANYAPAEFVDNDGSTVIGYDVDYLSAVAKLMGLKLTTANADFPSLIPAIGSKYDLSASSFTVTAEREKQVTMVSYFKAGFGMAVQKGNPKKVTKDSLCGFKVAVQTGTAQETAAQDKSKKCTAAGKKAIDVVSYKSQADAATNVAGGKADVAFADSMIINYAIQQSHDKLEALGGMTDAALFGVVTAKNDDGLSKAVQAATQKLIDDGTMKKLLANWGNEDGMIPTSEINPSVK</sequence>
<dbReference type="SMART" id="SM00062">
    <property type="entry name" value="PBPb"/>
    <property type="match status" value="1"/>
</dbReference>
<name>A0A142KKM1_9ACTN</name>
<keyword evidence="7" id="KW-1185">Reference proteome</keyword>
<reference evidence="5 7" key="1">
    <citation type="journal article" date="2016" name="Plant Dis.">
        <title>Improved production of propionic acid using genome shuffling.</title>
        <authorList>
            <person name="Luna-Flores C.H."/>
            <person name="Palfreyman R.W."/>
            <person name="Kromer J.O."/>
            <person name="Nielsen L.K."/>
            <person name="Marcellin E."/>
        </authorList>
    </citation>
    <scope>NUCLEOTIDE SEQUENCE [LARGE SCALE GENOMIC DNA]</scope>
    <source>
        <strain evidence="5 7">F3E8</strain>
    </source>
</reference>
<evidence type="ECO:0000259" key="3">
    <source>
        <dbReference type="SMART" id="SM00062"/>
    </source>
</evidence>
<dbReference type="InterPro" id="IPR001638">
    <property type="entry name" value="Solute-binding_3/MltF_N"/>
</dbReference>
<dbReference type="Gene3D" id="3.40.190.10">
    <property type="entry name" value="Periplasmic binding protein-like II"/>
    <property type="match status" value="2"/>
</dbReference>
<dbReference type="AlphaFoldDB" id="A0A142KKM1"/>
<feature type="chain" id="PRO_5044548739" evidence="2">
    <location>
        <begin position="26"/>
        <end position="312"/>
    </location>
</feature>
<protein>
    <submittedName>
        <fullName evidence="4">ABC transporter substrate-binding protein</fullName>
    </submittedName>
</protein>